<protein>
    <submittedName>
        <fullName evidence="1">16639_t:CDS:1</fullName>
    </submittedName>
</protein>
<proteinExistence type="predicted"/>
<name>A0ACA9JXX3_9GLOM</name>
<dbReference type="Proteomes" id="UP000789525">
    <property type="component" value="Unassembled WGS sequence"/>
</dbReference>
<sequence>MAFGVLNGFLNNKPLFRSAFTAGTNSGVIGLTFLCMYEIFFLSTSRNNEPEISRDREELISSALSGGVTGGLWSALVGGRRTVVPGIIAFTLLCGTGQYFYTGLHNYRQRVILENEKVDKTRGGILDWLATKSWSPVRKISEEEYFKLKKDKLKERGIDTSLENDDSLNDSNKTK</sequence>
<accession>A0ACA9JXX3</accession>
<gene>
    <name evidence="1" type="ORF">ACOLOM_LOCUS270</name>
</gene>
<dbReference type="EMBL" id="CAJVPT010000273">
    <property type="protein sequence ID" value="CAG8441714.1"/>
    <property type="molecule type" value="Genomic_DNA"/>
</dbReference>
<keyword evidence="2" id="KW-1185">Reference proteome</keyword>
<organism evidence="1 2">
    <name type="scientific">Acaulospora colombiana</name>
    <dbReference type="NCBI Taxonomy" id="27376"/>
    <lineage>
        <taxon>Eukaryota</taxon>
        <taxon>Fungi</taxon>
        <taxon>Fungi incertae sedis</taxon>
        <taxon>Mucoromycota</taxon>
        <taxon>Glomeromycotina</taxon>
        <taxon>Glomeromycetes</taxon>
        <taxon>Diversisporales</taxon>
        <taxon>Acaulosporaceae</taxon>
        <taxon>Acaulospora</taxon>
    </lineage>
</organism>
<evidence type="ECO:0000313" key="2">
    <source>
        <dbReference type="Proteomes" id="UP000789525"/>
    </source>
</evidence>
<evidence type="ECO:0000313" key="1">
    <source>
        <dbReference type="EMBL" id="CAG8441714.1"/>
    </source>
</evidence>
<comment type="caution">
    <text evidence="1">The sequence shown here is derived from an EMBL/GenBank/DDBJ whole genome shotgun (WGS) entry which is preliminary data.</text>
</comment>
<reference evidence="1" key="1">
    <citation type="submission" date="2021-06" db="EMBL/GenBank/DDBJ databases">
        <authorList>
            <person name="Kallberg Y."/>
            <person name="Tangrot J."/>
            <person name="Rosling A."/>
        </authorList>
    </citation>
    <scope>NUCLEOTIDE SEQUENCE</scope>
    <source>
        <strain evidence="1">CL356</strain>
    </source>
</reference>